<dbReference type="PANTHER" id="PTHR32166:SF123">
    <property type="entry name" value="BED-TYPE DOMAIN-CONTAINING PROTEIN"/>
    <property type="match status" value="1"/>
</dbReference>
<dbReference type="Gramene" id="GBG64416">
    <property type="protein sequence ID" value="GBG64416"/>
    <property type="gene ID" value="CBR_g44300"/>
</dbReference>
<feature type="compositionally biased region" description="Basic and acidic residues" evidence="1">
    <location>
        <begin position="205"/>
        <end position="219"/>
    </location>
</feature>
<evidence type="ECO:0000259" key="2">
    <source>
        <dbReference type="Pfam" id="PF04937"/>
    </source>
</evidence>
<feature type="region of interest" description="Disordered" evidence="1">
    <location>
        <begin position="205"/>
        <end position="234"/>
    </location>
</feature>
<dbReference type="Pfam" id="PF04937">
    <property type="entry name" value="DUF659"/>
    <property type="match status" value="1"/>
</dbReference>
<feature type="domain" description="DUF659" evidence="2">
    <location>
        <begin position="2"/>
        <end position="95"/>
    </location>
</feature>
<comment type="caution">
    <text evidence="3">The sequence shown here is derived from an EMBL/GenBank/DDBJ whole genome shotgun (WGS) entry which is preliminary data.</text>
</comment>
<dbReference type="SUPFAM" id="SSF53098">
    <property type="entry name" value="Ribonuclease H-like"/>
    <property type="match status" value="1"/>
</dbReference>
<accession>A0A388K2Z1</accession>
<dbReference type="AlphaFoldDB" id="A0A388K2Z1"/>
<evidence type="ECO:0000313" key="4">
    <source>
        <dbReference type="Proteomes" id="UP000265515"/>
    </source>
</evidence>
<dbReference type="Proteomes" id="UP000265515">
    <property type="component" value="Unassembled WGS sequence"/>
</dbReference>
<feature type="region of interest" description="Disordered" evidence="1">
    <location>
        <begin position="264"/>
        <end position="304"/>
    </location>
</feature>
<dbReference type="EMBL" id="BFEA01000050">
    <property type="protein sequence ID" value="GBG64416.1"/>
    <property type="molecule type" value="Genomic_DNA"/>
</dbReference>
<protein>
    <recommendedName>
        <fullName evidence="2">DUF659 domain-containing protein</fullName>
    </recommendedName>
</protein>
<dbReference type="InterPro" id="IPR007021">
    <property type="entry name" value="DUF659"/>
</dbReference>
<sequence length="374" mass="43033">MLKVVDMSKRKKNAVSLAKLWEGVIREIGVQRVNALCTDNAEVNKHAARILRRRTDLNISWIPWASCAAHCLNLLLKGICEESWVQKLHKRGKTIVKCIKNHHKTAQLFKDCSEMERSRTLIMSMEVRFASVYMMLERLLDRKKVLKAMMKEGWLGIKWAARKKRKIAETVYLTVRWMSPATRDNNDDGKDLVWRGKGKKHKDIECLDAARHQEGKAQVEEVDDDSDSHEEDEVQEMDFALRAPVESDEDSDDGDNEVQEMDFALRTPVESDEDSDDGDDDDDDDMTLRQDGGHPNNDLEFLLPRTRDSHHATQTEDEAMRALAQALAKRDHAIVMWSVEEDAARDVVIPRRRKVEGRDLMLFQRGLQAGCQQQ</sequence>
<reference evidence="3 4" key="1">
    <citation type="journal article" date="2018" name="Cell">
        <title>The Chara Genome: Secondary Complexity and Implications for Plant Terrestrialization.</title>
        <authorList>
            <person name="Nishiyama T."/>
            <person name="Sakayama H."/>
            <person name="Vries J.D."/>
            <person name="Buschmann H."/>
            <person name="Saint-Marcoux D."/>
            <person name="Ullrich K.K."/>
            <person name="Haas F.B."/>
            <person name="Vanderstraeten L."/>
            <person name="Becker D."/>
            <person name="Lang D."/>
            <person name="Vosolsobe S."/>
            <person name="Rombauts S."/>
            <person name="Wilhelmsson P.K.I."/>
            <person name="Janitza P."/>
            <person name="Kern R."/>
            <person name="Heyl A."/>
            <person name="Rumpler F."/>
            <person name="Villalobos L.I.A.C."/>
            <person name="Clay J.M."/>
            <person name="Skokan R."/>
            <person name="Toyoda A."/>
            <person name="Suzuki Y."/>
            <person name="Kagoshima H."/>
            <person name="Schijlen E."/>
            <person name="Tajeshwar N."/>
            <person name="Catarino B."/>
            <person name="Hetherington A.J."/>
            <person name="Saltykova A."/>
            <person name="Bonnot C."/>
            <person name="Breuninger H."/>
            <person name="Symeonidi A."/>
            <person name="Radhakrishnan G.V."/>
            <person name="Van Nieuwerburgh F."/>
            <person name="Deforce D."/>
            <person name="Chang C."/>
            <person name="Karol K.G."/>
            <person name="Hedrich R."/>
            <person name="Ulvskov P."/>
            <person name="Glockner G."/>
            <person name="Delwiche C.F."/>
            <person name="Petrasek J."/>
            <person name="Van de Peer Y."/>
            <person name="Friml J."/>
            <person name="Beilby M."/>
            <person name="Dolan L."/>
            <person name="Kohara Y."/>
            <person name="Sugano S."/>
            <person name="Fujiyama A."/>
            <person name="Delaux P.-M."/>
            <person name="Quint M."/>
            <person name="TheiBen G."/>
            <person name="Hagemann M."/>
            <person name="Harholt J."/>
            <person name="Dunand C."/>
            <person name="Zachgo S."/>
            <person name="Langdale J."/>
            <person name="Maumus F."/>
            <person name="Straeten D.V.D."/>
            <person name="Gould S.B."/>
            <person name="Rensing S.A."/>
        </authorList>
    </citation>
    <scope>NUCLEOTIDE SEQUENCE [LARGE SCALE GENOMIC DNA]</scope>
    <source>
        <strain evidence="3 4">S276</strain>
    </source>
</reference>
<feature type="compositionally biased region" description="Acidic residues" evidence="1">
    <location>
        <begin position="220"/>
        <end position="234"/>
    </location>
</feature>
<gene>
    <name evidence="3" type="ORF">CBR_g44300</name>
</gene>
<name>A0A388K2Z1_CHABU</name>
<dbReference type="PANTHER" id="PTHR32166">
    <property type="entry name" value="OSJNBA0013A04.12 PROTEIN"/>
    <property type="match status" value="1"/>
</dbReference>
<proteinExistence type="predicted"/>
<keyword evidence="4" id="KW-1185">Reference proteome</keyword>
<evidence type="ECO:0000313" key="3">
    <source>
        <dbReference type="EMBL" id="GBG64416.1"/>
    </source>
</evidence>
<organism evidence="3 4">
    <name type="scientific">Chara braunii</name>
    <name type="common">Braun's stonewort</name>
    <dbReference type="NCBI Taxonomy" id="69332"/>
    <lineage>
        <taxon>Eukaryota</taxon>
        <taxon>Viridiplantae</taxon>
        <taxon>Streptophyta</taxon>
        <taxon>Charophyceae</taxon>
        <taxon>Charales</taxon>
        <taxon>Characeae</taxon>
        <taxon>Chara</taxon>
    </lineage>
</organism>
<dbReference type="OrthoDB" id="4951847at2759"/>
<dbReference type="InterPro" id="IPR012337">
    <property type="entry name" value="RNaseH-like_sf"/>
</dbReference>
<feature type="compositionally biased region" description="Acidic residues" evidence="1">
    <location>
        <begin position="270"/>
        <end position="285"/>
    </location>
</feature>
<evidence type="ECO:0000256" key="1">
    <source>
        <dbReference type="SAM" id="MobiDB-lite"/>
    </source>
</evidence>